<name>G4T6Y8_SERID</name>
<evidence type="ECO:0000256" key="1">
    <source>
        <dbReference type="SAM" id="MobiDB-lite"/>
    </source>
</evidence>
<dbReference type="OrthoDB" id="2013972at2759"/>
<dbReference type="PANTHER" id="PTHR43591">
    <property type="entry name" value="METHYLTRANSFERASE"/>
    <property type="match status" value="1"/>
</dbReference>
<dbReference type="HOGENOM" id="CLU_010595_5_0_1"/>
<dbReference type="Gene3D" id="3.40.50.150">
    <property type="entry name" value="Vaccinia Virus protein VP39"/>
    <property type="match status" value="1"/>
</dbReference>
<dbReference type="OMA" id="MAYEASH"/>
<evidence type="ECO:0000313" key="2">
    <source>
        <dbReference type="EMBL" id="CCA67105.1"/>
    </source>
</evidence>
<dbReference type="AlphaFoldDB" id="G4T6Y8"/>
<protein>
    <recommendedName>
        <fullName evidence="4">Methyltransferase domain-containing protein</fullName>
    </recommendedName>
</protein>
<dbReference type="InParanoid" id="G4T6Y8"/>
<dbReference type="STRING" id="1109443.G4T6Y8"/>
<dbReference type="CDD" id="cd02440">
    <property type="entry name" value="AdoMet_MTases"/>
    <property type="match status" value="1"/>
</dbReference>
<proteinExistence type="predicted"/>
<dbReference type="SUPFAM" id="SSF53335">
    <property type="entry name" value="S-adenosyl-L-methionine-dependent methyltransferases"/>
    <property type="match status" value="1"/>
</dbReference>
<keyword evidence="3" id="KW-1185">Reference proteome</keyword>
<dbReference type="Pfam" id="PF13489">
    <property type="entry name" value="Methyltransf_23"/>
    <property type="match status" value="1"/>
</dbReference>
<dbReference type="PANTHER" id="PTHR43591:SF24">
    <property type="entry name" value="2-METHOXY-6-POLYPRENYL-1,4-BENZOQUINOL METHYLASE, MITOCHONDRIAL"/>
    <property type="match status" value="1"/>
</dbReference>
<gene>
    <name evidence="2" type="ORF">PIIN_00939</name>
</gene>
<reference evidence="2 3" key="1">
    <citation type="journal article" date="2011" name="PLoS Pathog.">
        <title>Endophytic Life Strategies Decoded by Genome and Transcriptome Analyses of the Mutualistic Root Symbiont Piriformospora indica.</title>
        <authorList>
            <person name="Zuccaro A."/>
            <person name="Lahrmann U."/>
            <person name="Guldener U."/>
            <person name="Langen G."/>
            <person name="Pfiffi S."/>
            <person name="Biedenkopf D."/>
            <person name="Wong P."/>
            <person name="Samans B."/>
            <person name="Grimm C."/>
            <person name="Basiewicz M."/>
            <person name="Murat C."/>
            <person name="Martin F."/>
            <person name="Kogel K.H."/>
        </authorList>
    </citation>
    <scope>NUCLEOTIDE SEQUENCE [LARGE SCALE GENOMIC DNA]</scope>
    <source>
        <strain evidence="2 3">DSM 11827</strain>
    </source>
</reference>
<dbReference type="GO" id="GO:0008168">
    <property type="term" value="F:methyltransferase activity"/>
    <property type="evidence" value="ECO:0007669"/>
    <property type="project" value="TreeGrafter"/>
</dbReference>
<evidence type="ECO:0008006" key="4">
    <source>
        <dbReference type="Google" id="ProtNLM"/>
    </source>
</evidence>
<comment type="caution">
    <text evidence="2">The sequence shown here is derived from an EMBL/GenBank/DDBJ whole genome shotgun (WGS) entry which is preliminary data.</text>
</comment>
<accession>G4T6Y8</accession>
<dbReference type="eggNOG" id="ENOG502S6PS">
    <property type="taxonomic scope" value="Eukaryota"/>
</dbReference>
<dbReference type="Proteomes" id="UP000007148">
    <property type="component" value="Unassembled WGS sequence"/>
</dbReference>
<dbReference type="EMBL" id="CAFZ01000009">
    <property type="protein sequence ID" value="CCA67105.1"/>
    <property type="molecule type" value="Genomic_DNA"/>
</dbReference>
<organism evidence="2 3">
    <name type="scientific">Serendipita indica (strain DSM 11827)</name>
    <name type="common">Root endophyte fungus</name>
    <name type="synonym">Piriformospora indica</name>
    <dbReference type="NCBI Taxonomy" id="1109443"/>
    <lineage>
        <taxon>Eukaryota</taxon>
        <taxon>Fungi</taxon>
        <taxon>Dikarya</taxon>
        <taxon>Basidiomycota</taxon>
        <taxon>Agaricomycotina</taxon>
        <taxon>Agaricomycetes</taxon>
        <taxon>Sebacinales</taxon>
        <taxon>Serendipitaceae</taxon>
        <taxon>Serendipita</taxon>
    </lineage>
</organism>
<sequence>MAYEASHNVVIDKDVRSRAEQDALNFTPSQVATTVYAASAVDTSVVTSDSQYRCRADALQGHETTDDGGTTTSKYTYRSDIDAKRFIRHIEGRAYNTLNETYFLPSDDDEWVRLNKQHVALVLSLGGLYPAADEVRALLAPLPGQRKRILDLGCGTGVWAMDMAHDFPEAEVVGVDLAPVPVDLETLPPNLRFEIDDINLGLAHFKDSFDVVHMRLAGSGLKSFRKTMRDGQQCLKPGGIAIFIDADYDMYAEDLHTYMPFALEDDEQNPEQTERSWWQQMRRAAINTVNSDIYGMSKAMDEGLWEDEIMDPETCRAASLHLPIGPWAQGESQMETQQLGYVGALIRQDLMSAHRAGHAVLKRLGWEPDRLDRWSELTDKQMMSLKPKTWLRMCYAWGRRRAAENEPAPPLSPIAPSTIAGADPTLRYPHYYIYQTREESLCEAALRNRGKDCEPPPLPKCSPRATGSPPSVTSIQQRGV</sequence>
<feature type="region of interest" description="Disordered" evidence="1">
    <location>
        <begin position="452"/>
        <end position="480"/>
    </location>
</feature>
<feature type="compositionally biased region" description="Polar residues" evidence="1">
    <location>
        <begin position="468"/>
        <end position="480"/>
    </location>
</feature>
<dbReference type="InterPro" id="IPR029063">
    <property type="entry name" value="SAM-dependent_MTases_sf"/>
</dbReference>
<evidence type="ECO:0000313" key="3">
    <source>
        <dbReference type="Proteomes" id="UP000007148"/>
    </source>
</evidence>